<dbReference type="RefSeq" id="XP_029763088.1">
    <property type="nucleotide sequence ID" value="XM_029900218.1"/>
</dbReference>
<dbReference type="HOGENOM" id="CLU_2903818_0_0_1"/>
<dbReference type="AlphaFoldDB" id="A0A074YJ13"/>
<accession>A0A074YJ13</accession>
<reference evidence="1 2" key="1">
    <citation type="journal article" date="2014" name="BMC Genomics">
        <title>Genome sequencing of four Aureobasidium pullulans varieties: biotechnological potential, stress tolerance, and description of new species.</title>
        <authorList>
            <person name="Gostin Ar C."/>
            <person name="Ohm R.A."/>
            <person name="Kogej T."/>
            <person name="Sonjak S."/>
            <person name="Turk M."/>
            <person name="Zajc J."/>
            <person name="Zalar P."/>
            <person name="Grube M."/>
            <person name="Sun H."/>
            <person name="Han J."/>
            <person name="Sharma A."/>
            <person name="Chiniquy J."/>
            <person name="Ngan C.Y."/>
            <person name="Lipzen A."/>
            <person name="Barry K."/>
            <person name="Grigoriev I.V."/>
            <person name="Gunde-Cimerman N."/>
        </authorList>
    </citation>
    <scope>NUCLEOTIDE SEQUENCE [LARGE SCALE GENOMIC DNA]</scope>
    <source>
        <strain evidence="1 2">EXF-150</strain>
    </source>
</reference>
<dbReference type="OrthoDB" id="3925516at2759"/>
<organism evidence="1 2">
    <name type="scientific">Aureobasidium pullulans EXF-150</name>
    <dbReference type="NCBI Taxonomy" id="1043002"/>
    <lineage>
        <taxon>Eukaryota</taxon>
        <taxon>Fungi</taxon>
        <taxon>Dikarya</taxon>
        <taxon>Ascomycota</taxon>
        <taxon>Pezizomycotina</taxon>
        <taxon>Dothideomycetes</taxon>
        <taxon>Dothideomycetidae</taxon>
        <taxon>Dothideales</taxon>
        <taxon>Saccotheciaceae</taxon>
        <taxon>Aureobasidium</taxon>
    </lineage>
</organism>
<proteinExistence type="predicted"/>
<name>A0A074YJ13_AURPU</name>
<gene>
    <name evidence="1" type="ORF">M438DRAFT_267987</name>
</gene>
<sequence length="62" mass="6966">MAEGIELVSAMITRYAVVESLYLLEDSTLQNQLTDGITKLYVAILRYLGIAKTYYNKSTTSQ</sequence>
<dbReference type="Proteomes" id="UP000030706">
    <property type="component" value="Unassembled WGS sequence"/>
</dbReference>
<keyword evidence="2" id="KW-1185">Reference proteome</keyword>
<dbReference type="GeneID" id="40742524"/>
<protein>
    <submittedName>
        <fullName evidence="1">Uncharacterized protein</fullName>
    </submittedName>
</protein>
<dbReference type="EMBL" id="KL584977">
    <property type="protein sequence ID" value="KEQ86901.1"/>
    <property type="molecule type" value="Genomic_DNA"/>
</dbReference>
<evidence type="ECO:0000313" key="1">
    <source>
        <dbReference type="EMBL" id="KEQ86901.1"/>
    </source>
</evidence>
<evidence type="ECO:0000313" key="2">
    <source>
        <dbReference type="Proteomes" id="UP000030706"/>
    </source>
</evidence>